<dbReference type="RefSeq" id="WP_085559148.1">
    <property type="nucleotide sequence ID" value="NZ_FOAH01000021.1"/>
</dbReference>
<keyword evidence="5 10" id="KW-0378">Hydrolase</keyword>
<gene>
    <name evidence="10" type="primary">nth</name>
    <name evidence="12" type="ORF">SAMN04488700_0941</name>
</gene>
<keyword evidence="10" id="KW-0238">DNA-binding</keyword>
<evidence type="ECO:0000313" key="12">
    <source>
        <dbReference type="EMBL" id="SMH28575.1"/>
    </source>
</evidence>
<dbReference type="InterPro" id="IPR011257">
    <property type="entry name" value="DNA_glycosylase"/>
</dbReference>
<dbReference type="GO" id="GO:0046872">
    <property type="term" value="F:metal ion binding"/>
    <property type="evidence" value="ECO:0007669"/>
    <property type="project" value="UniProtKB-KW"/>
</dbReference>
<dbReference type="PANTHER" id="PTHR10359">
    <property type="entry name" value="A/G-SPECIFIC ADENINE GLYCOSYLASE/ENDONUCLEASE III"/>
    <property type="match status" value="1"/>
</dbReference>
<feature type="domain" description="HhH-GPD" evidence="11">
    <location>
        <begin position="39"/>
        <end position="187"/>
    </location>
</feature>
<dbReference type="InterPro" id="IPR005759">
    <property type="entry name" value="Nth"/>
</dbReference>
<keyword evidence="10 12" id="KW-0456">Lyase</keyword>
<dbReference type="EMBL" id="FXBJ01000002">
    <property type="protein sequence ID" value="SMH28575.1"/>
    <property type="molecule type" value="Genomic_DNA"/>
</dbReference>
<name>A0A1X7MUP6_9LACT</name>
<dbReference type="HAMAP" id="MF_00942">
    <property type="entry name" value="Nth"/>
    <property type="match status" value="1"/>
</dbReference>
<evidence type="ECO:0000256" key="10">
    <source>
        <dbReference type="HAMAP-Rule" id="MF_00942"/>
    </source>
</evidence>
<keyword evidence="13" id="KW-1185">Reference proteome</keyword>
<dbReference type="InterPro" id="IPR023170">
    <property type="entry name" value="HhH_base_excis_C"/>
</dbReference>
<comment type="cofactor">
    <cofactor evidence="10">
        <name>[4Fe-4S] cluster</name>
        <dbReference type="ChEBI" id="CHEBI:49883"/>
    </cofactor>
    <text evidence="10">Binds 1 [4Fe-4S] cluster.</text>
</comment>
<evidence type="ECO:0000256" key="1">
    <source>
        <dbReference type="ARBA" id="ARBA00008343"/>
    </source>
</evidence>
<sequence>MLTKEAAQHVIYEIMKLYPNSVLTMRYQNPFQLMLAVILSAQATDESVAKVSRQLFERYPNPQAVIESSPEEIESYIRTVGLFRNKAKYIYKSSYQLLEEFEGQVPSTRKELQSLTGIGPKSANILLSVAFNQDAFAVDTHVTRVCKHHKIVEENATPKQIEERITEIIPAKYWGRVHQSMFSFGKEICTPRNPKCHEYL</sequence>
<dbReference type="Proteomes" id="UP000193435">
    <property type="component" value="Unassembled WGS sequence"/>
</dbReference>
<dbReference type="CDD" id="cd00056">
    <property type="entry name" value="ENDO3c"/>
    <property type="match status" value="1"/>
</dbReference>
<dbReference type="SUPFAM" id="SSF48150">
    <property type="entry name" value="DNA-glycosylase"/>
    <property type="match status" value="1"/>
</dbReference>
<dbReference type="Pfam" id="PF00633">
    <property type="entry name" value="HHH"/>
    <property type="match status" value="1"/>
</dbReference>
<dbReference type="GO" id="GO:0140078">
    <property type="term" value="F:class I DNA-(apurinic or apyrimidinic site) endonuclease activity"/>
    <property type="evidence" value="ECO:0007669"/>
    <property type="project" value="UniProtKB-EC"/>
</dbReference>
<evidence type="ECO:0000256" key="9">
    <source>
        <dbReference type="ARBA" id="ARBA00023295"/>
    </source>
</evidence>
<dbReference type="EC" id="4.2.99.18" evidence="10"/>
<dbReference type="Gene3D" id="1.10.1670.10">
    <property type="entry name" value="Helix-hairpin-Helix base-excision DNA repair enzymes (C-terminal)"/>
    <property type="match status" value="1"/>
</dbReference>
<keyword evidence="9 10" id="KW-0326">Glycosidase</keyword>
<evidence type="ECO:0000256" key="3">
    <source>
        <dbReference type="ARBA" id="ARBA00022723"/>
    </source>
</evidence>
<dbReference type="PANTHER" id="PTHR10359:SF18">
    <property type="entry name" value="ENDONUCLEASE III"/>
    <property type="match status" value="1"/>
</dbReference>
<protein>
    <recommendedName>
        <fullName evidence="10">Endonuclease III</fullName>
        <ecNumber evidence="10">4.2.99.18</ecNumber>
    </recommendedName>
    <alternativeName>
        <fullName evidence="10">DNA-(apurinic or apyrimidinic site) lyase</fullName>
    </alternativeName>
</protein>
<dbReference type="GO" id="GO:0003677">
    <property type="term" value="F:DNA binding"/>
    <property type="evidence" value="ECO:0007669"/>
    <property type="project" value="UniProtKB-UniRule"/>
</dbReference>
<evidence type="ECO:0000256" key="5">
    <source>
        <dbReference type="ARBA" id="ARBA00022801"/>
    </source>
</evidence>
<keyword evidence="12" id="KW-0255">Endonuclease</keyword>
<comment type="similarity">
    <text evidence="1 10">Belongs to the Nth/MutY family.</text>
</comment>
<organism evidence="12 13">
    <name type="scientific">Carnobacterium iners</name>
    <dbReference type="NCBI Taxonomy" id="1073423"/>
    <lineage>
        <taxon>Bacteria</taxon>
        <taxon>Bacillati</taxon>
        <taxon>Bacillota</taxon>
        <taxon>Bacilli</taxon>
        <taxon>Lactobacillales</taxon>
        <taxon>Carnobacteriaceae</taxon>
        <taxon>Carnobacterium</taxon>
    </lineage>
</organism>
<proteinExistence type="inferred from homology"/>
<evidence type="ECO:0000259" key="11">
    <source>
        <dbReference type="SMART" id="SM00478"/>
    </source>
</evidence>
<dbReference type="GO" id="GO:0006285">
    <property type="term" value="P:base-excision repair, AP site formation"/>
    <property type="evidence" value="ECO:0007669"/>
    <property type="project" value="TreeGrafter"/>
</dbReference>
<dbReference type="Gene3D" id="1.10.340.30">
    <property type="entry name" value="Hypothetical protein, domain 2"/>
    <property type="match status" value="1"/>
</dbReference>
<dbReference type="InterPro" id="IPR003265">
    <property type="entry name" value="HhH-GPD_domain"/>
</dbReference>
<reference evidence="12 13" key="1">
    <citation type="submission" date="2017-04" db="EMBL/GenBank/DDBJ databases">
        <authorList>
            <person name="Afonso C.L."/>
            <person name="Miller P.J."/>
            <person name="Scott M.A."/>
            <person name="Spackman E."/>
            <person name="Goraichik I."/>
            <person name="Dimitrov K.M."/>
            <person name="Suarez D.L."/>
            <person name="Swayne D.E."/>
        </authorList>
    </citation>
    <scope>NUCLEOTIDE SEQUENCE [LARGE SCALE GENOMIC DNA]</scope>
    <source>
        <strain evidence="12 13">LMG26642</strain>
    </source>
</reference>
<dbReference type="OrthoDB" id="9800977at2"/>
<keyword evidence="12" id="KW-0540">Nuclease</keyword>
<comment type="catalytic activity">
    <reaction evidence="10">
        <text>2'-deoxyribonucleotide-(2'-deoxyribose 5'-phosphate)-2'-deoxyribonucleotide-DNA = a 3'-end 2'-deoxyribonucleotide-(2,3-dehydro-2,3-deoxyribose 5'-phosphate)-DNA + a 5'-end 5'-phospho-2'-deoxyribonucleoside-DNA + H(+)</text>
        <dbReference type="Rhea" id="RHEA:66592"/>
        <dbReference type="Rhea" id="RHEA-COMP:13180"/>
        <dbReference type="Rhea" id="RHEA-COMP:16897"/>
        <dbReference type="Rhea" id="RHEA-COMP:17067"/>
        <dbReference type="ChEBI" id="CHEBI:15378"/>
        <dbReference type="ChEBI" id="CHEBI:136412"/>
        <dbReference type="ChEBI" id="CHEBI:157695"/>
        <dbReference type="ChEBI" id="CHEBI:167181"/>
        <dbReference type="EC" id="4.2.99.18"/>
    </reaction>
</comment>
<keyword evidence="3" id="KW-0479">Metal-binding</keyword>
<dbReference type="NCBIfam" id="TIGR01083">
    <property type="entry name" value="nth"/>
    <property type="match status" value="1"/>
</dbReference>
<dbReference type="AlphaFoldDB" id="A0A1X7MUP6"/>
<accession>A0A1X7MUP6</accession>
<comment type="caution">
    <text evidence="10">Lacks conserved residue(s) required for the propagation of feature annotation.</text>
</comment>
<dbReference type="FunFam" id="1.10.340.30:FF:000001">
    <property type="entry name" value="Endonuclease III"/>
    <property type="match status" value="1"/>
</dbReference>
<keyword evidence="8 10" id="KW-0234">DNA repair</keyword>
<evidence type="ECO:0000256" key="8">
    <source>
        <dbReference type="ARBA" id="ARBA00023204"/>
    </source>
</evidence>
<dbReference type="GO" id="GO:0019104">
    <property type="term" value="F:DNA N-glycosylase activity"/>
    <property type="evidence" value="ECO:0007669"/>
    <property type="project" value="UniProtKB-UniRule"/>
</dbReference>
<comment type="function">
    <text evidence="10">DNA repair enzyme that has both DNA N-glycosylase activity and AP-lyase activity. The DNA N-glycosylase activity releases various damaged pyrimidines from DNA by cleaving the N-glycosidic bond, leaving an AP (apurinic/apyrimidinic) site. The AP-lyase activity cleaves the phosphodiester bond 3' to the AP site by a beta-elimination, leaving a 3'-terminal unsaturated sugar and a product with a terminal 5'-phosphate.</text>
</comment>
<dbReference type="PIRSF" id="PIRSF001435">
    <property type="entry name" value="Nth"/>
    <property type="match status" value="1"/>
</dbReference>
<dbReference type="STRING" id="1073423.SAMN04488700_0941"/>
<evidence type="ECO:0000256" key="7">
    <source>
        <dbReference type="ARBA" id="ARBA00023014"/>
    </source>
</evidence>
<evidence type="ECO:0000256" key="4">
    <source>
        <dbReference type="ARBA" id="ARBA00022763"/>
    </source>
</evidence>
<keyword evidence="6" id="KW-0408">Iron</keyword>
<dbReference type="SMART" id="SM00478">
    <property type="entry name" value="ENDO3c"/>
    <property type="match status" value="1"/>
</dbReference>
<evidence type="ECO:0000256" key="6">
    <source>
        <dbReference type="ARBA" id="ARBA00023004"/>
    </source>
</evidence>
<dbReference type="InterPro" id="IPR000445">
    <property type="entry name" value="HhH_motif"/>
</dbReference>
<evidence type="ECO:0000313" key="13">
    <source>
        <dbReference type="Proteomes" id="UP000193435"/>
    </source>
</evidence>
<dbReference type="GO" id="GO:0051539">
    <property type="term" value="F:4 iron, 4 sulfur cluster binding"/>
    <property type="evidence" value="ECO:0007669"/>
    <property type="project" value="UniProtKB-KW"/>
</dbReference>
<dbReference type="Pfam" id="PF00730">
    <property type="entry name" value="HhH-GPD"/>
    <property type="match status" value="1"/>
</dbReference>
<keyword evidence="7" id="KW-0411">Iron-sulfur</keyword>
<keyword evidence="4 10" id="KW-0227">DNA damage</keyword>
<keyword evidence="2" id="KW-0004">4Fe-4S</keyword>
<evidence type="ECO:0000256" key="2">
    <source>
        <dbReference type="ARBA" id="ARBA00022485"/>
    </source>
</evidence>